<dbReference type="SUPFAM" id="SSF47090">
    <property type="entry name" value="PGBD-like"/>
    <property type="match status" value="1"/>
</dbReference>
<name>A0ABW0HMH7_9BACL</name>
<organism evidence="7 8">
    <name type="scientific">Cohnella soli</name>
    <dbReference type="NCBI Taxonomy" id="425005"/>
    <lineage>
        <taxon>Bacteria</taxon>
        <taxon>Bacillati</taxon>
        <taxon>Bacillota</taxon>
        <taxon>Bacilli</taxon>
        <taxon>Bacillales</taxon>
        <taxon>Paenibacillaceae</taxon>
        <taxon>Cohnella</taxon>
    </lineage>
</organism>
<evidence type="ECO:0000313" key="8">
    <source>
        <dbReference type="Proteomes" id="UP001596113"/>
    </source>
</evidence>
<dbReference type="InterPro" id="IPR005151">
    <property type="entry name" value="Tail-specific_protease"/>
</dbReference>
<dbReference type="InterPro" id="IPR001478">
    <property type="entry name" value="PDZ"/>
</dbReference>
<dbReference type="PANTHER" id="PTHR32060:SF29">
    <property type="entry name" value="CARBOXY-TERMINAL PROCESSING PROTEASE CTPB"/>
    <property type="match status" value="1"/>
</dbReference>
<proteinExistence type="inferred from homology"/>
<dbReference type="PANTHER" id="PTHR32060">
    <property type="entry name" value="TAIL-SPECIFIC PROTEASE"/>
    <property type="match status" value="1"/>
</dbReference>
<dbReference type="InterPro" id="IPR055210">
    <property type="entry name" value="CtpA/B_N"/>
</dbReference>
<comment type="caution">
    <text evidence="7">The sequence shown here is derived from an EMBL/GenBank/DDBJ whole genome shotgun (WGS) entry which is preliminary data.</text>
</comment>
<dbReference type="NCBIfam" id="TIGR00225">
    <property type="entry name" value="prc"/>
    <property type="match status" value="1"/>
</dbReference>
<comment type="similarity">
    <text evidence="1 5">Belongs to the peptidase S41A family.</text>
</comment>
<dbReference type="Pfam" id="PF17820">
    <property type="entry name" value="PDZ_6"/>
    <property type="match status" value="1"/>
</dbReference>
<dbReference type="PROSITE" id="PS50106">
    <property type="entry name" value="PDZ"/>
    <property type="match status" value="1"/>
</dbReference>
<protein>
    <submittedName>
        <fullName evidence="7">S41 family peptidase</fullName>
    </submittedName>
</protein>
<dbReference type="Gene3D" id="1.10.101.10">
    <property type="entry name" value="PGBD-like superfamily/PGBD"/>
    <property type="match status" value="1"/>
</dbReference>
<dbReference type="Pfam" id="PF22694">
    <property type="entry name" value="CtpB_N-like"/>
    <property type="match status" value="1"/>
</dbReference>
<keyword evidence="8" id="KW-1185">Reference proteome</keyword>
<evidence type="ECO:0000256" key="3">
    <source>
        <dbReference type="ARBA" id="ARBA00022801"/>
    </source>
</evidence>
<dbReference type="InterPro" id="IPR029045">
    <property type="entry name" value="ClpP/crotonase-like_dom_sf"/>
</dbReference>
<keyword evidence="4 5" id="KW-0720">Serine protease</keyword>
<dbReference type="InterPro" id="IPR036366">
    <property type="entry name" value="PGBDSf"/>
</dbReference>
<evidence type="ECO:0000259" key="6">
    <source>
        <dbReference type="PROSITE" id="PS50106"/>
    </source>
</evidence>
<dbReference type="InterPro" id="IPR036034">
    <property type="entry name" value="PDZ_sf"/>
</dbReference>
<keyword evidence="3 5" id="KW-0378">Hydrolase</keyword>
<dbReference type="SMART" id="SM00228">
    <property type="entry name" value="PDZ"/>
    <property type="match status" value="1"/>
</dbReference>
<dbReference type="InterPro" id="IPR041489">
    <property type="entry name" value="PDZ_6"/>
</dbReference>
<feature type="domain" description="PDZ" evidence="6">
    <location>
        <begin position="123"/>
        <end position="173"/>
    </location>
</feature>
<gene>
    <name evidence="7" type="ORF">ACFPOF_03055</name>
</gene>
<dbReference type="Gene3D" id="3.30.750.44">
    <property type="match status" value="1"/>
</dbReference>
<dbReference type="RefSeq" id="WP_378129509.1">
    <property type="nucleotide sequence ID" value="NZ_JBHSMI010000005.1"/>
</dbReference>
<evidence type="ECO:0000313" key="7">
    <source>
        <dbReference type="EMBL" id="MFC5401700.1"/>
    </source>
</evidence>
<dbReference type="SUPFAM" id="SSF50156">
    <property type="entry name" value="PDZ domain-like"/>
    <property type="match status" value="1"/>
</dbReference>
<reference evidence="8" key="1">
    <citation type="journal article" date="2019" name="Int. J. Syst. Evol. Microbiol.">
        <title>The Global Catalogue of Microorganisms (GCM) 10K type strain sequencing project: providing services to taxonomists for standard genome sequencing and annotation.</title>
        <authorList>
            <consortium name="The Broad Institute Genomics Platform"/>
            <consortium name="The Broad Institute Genome Sequencing Center for Infectious Disease"/>
            <person name="Wu L."/>
            <person name="Ma J."/>
        </authorList>
    </citation>
    <scope>NUCLEOTIDE SEQUENCE [LARGE SCALE GENOMIC DNA]</scope>
    <source>
        <strain evidence="8">CGMCC 1.18575</strain>
    </source>
</reference>
<evidence type="ECO:0000256" key="2">
    <source>
        <dbReference type="ARBA" id="ARBA00022670"/>
    </source>
</evidence>
<dbReference type="CDD" id="cd06782">
    <property type="entry name" value="cpPDZ_CPP-like"/>
    <property type="match status" value="1"/>
</dbReference>
<dbReference type="InterPro" id="IPR002477">
    <property type="entry name" value="Peptidoglycan-bd-like"/>
</dbReference>
<dbReference type="InterPro" id="IPR036365">
    <property type="entry name" value="PGBD-like_sf"/>
</dbReference>
<dbReference type="Gene3D" id="2.30.42.10">
    <property type="match status" value="1"/>
</dbReference>
<keyword evidence="2 5" id="KW-0645">Protease</keyword>
<dbReference type="Pfam" id="PF01471">
    <property type="entry name" value="PG_binding_1"/>
    <property type="match status" value="1"/>
</dbReference>
<dbReference type="SMART" id="SM00245">
    <property type="entry name" value="TSPc"/>
    <property type="match status" value="1"/>
</dbReference>
<dbReference type="Pfam" id="PF03572">
    <property type="entry name" value="Peptidase_S41"/>
    <property type="match status" value="1"/>
</dbReference>
<sequence length="490" mass="52533">MWFRGRAVVAIAVLAALGAGMATYGFFEYSGWGIRPPAMQPGLASGSKTEGLTRAELDKLNKALGLIEDRFIAWTDRSKLVDGAVQGMVESLDDPFSAYLSGDEAEKYNESLQGAFSGIGAVLHLTGGAVVVESLMTGSPAERAGLRPLDVLLSVNGESLNGLSLNEAVSKIRGPKGTKAKLKVQRKGASSPLDLELVRDRIDLESVSASMEDNGIGILTINQFSADTSAQVAEALRRMVAGGLKALVVDVRDNPGGMLQAVVDVADQLLQQGKPIVQFEYRDGKRKVDEAKHGAAEGRTYPLVVLLNKGSASSAEIMAGALKQSAGAILVGETSYGKGTVQVPFNDDLGDHSMLKLTVYKWLLPDGSWIHGKGIEPDVIVHQPAYFLASRLPRDRVLRADETGDAVRNLQSILNGVGMTVDRSDGYFSAGTKEAVKAFQKRENLPETGEVDTETAERLEEALYEKLKDQANDRQLQKGLELAKERAVGH</sequence>
<accession>A0ABW0HMH7</accession>
<evidence type="ECO:0000256" key="1">
    <source>
        <dbReference type="ARBA" id="ARBA00009179"/>
    </source>
</evidence>
<evidence type="ECO:0000256" key="5">
    <source>
        <dbReference type="RuleBase" id="RU004404"/>
    </source>
</evidence>
<dbReference type="Gene3D" id="3.90.226.10">
    <property type="entry name" value="2-enoyl-CoA Hydratase, Chain A, domain 1"/>
    <property type="match status" value="1"/>
</dbReference>
<dbReference type="InterPro" id="IPR004447">
    <property type="entry name" value="Peptidase_S41A"/>
</dbReference>
<dbReference type="SUPFAM" id="SSF52096">
    <property type="entry name" value="ClpP/crotonase"/>
    <property type="match status" value="1"/>
</dbReference>
<dbReference type="Proteomes" id="UP001596113">
    <property type="component" value="Unassembled WGS sequence"/>
</dbReference>
<dbReference type="EMBL" id="JBHSMI010000005">
    <property type="protein sequence ID" value="MFC5401700.1"/>
    <property type="molecule type" value="Genomic_DNA"/>
</dbReference>
<dbReference type="CDD" id="cd07560">
    <property type="entry name" value="Peptidase_S41_CPP"/>
    <property type="match status" value="1"/>
</dbReference>
<evidence type="ECO:0000256" key="4">
    <source>
        <dbReference type="ARBA" id="ARBA00022825"/>
    </source>
</evidence>